<dbReference type="InterPro" id="IPR002781">
    <property type="entry name" value="TM_pro_TauE-like"/>
</dbReference>
<keyword evidence="7 8" id="KW-0472">Membrane</keyword>
<keyword evidence="3" id="KW-0813">Transport</keyword>
<feature type="transmembrane region" description="Helical" evidence="8">
    <location>
        <begin position="42"/>
        <end position="63"/>
    </location>
</feature>
<feature type="transmembrane region" description="Helical" evidence="8">
    <location>
        <begin position="163"/>
        <end position="181"/>
    </location>
</feature>
<keyword evidence="5 8" id="KW-0812">Transmembrane</keyword>
<reference evidence="10" key="1">
    <citation type="journal article" date="2019" name="Int. J. Syst. Evol. Microbiol.">
        <title>The Global Catalogue of Microorganisms (GCM) 10K type strain sequencing project: providing services to taxonomists for standard genome sequencing and annotation.</title>
        <authorList>
            <consortium name="The Broad Institute Genomics Platform"/>
            <consortium name="The Broad Institute Genome Sequencing Center for Infectious Disease"/>
            <person name="Wu L."/>
            <person name="Ma J."/>
        </authorList>
    </citation>
    <scope>NUCLEOTIDE SEQUENCE [LARGE SCALE GENOMIC DNA]</scope>
    <source>
        <strain evidence="10">KCTC 52366</strain>
    </source>
</reference>
<evidence type="ECO:0000256" key="1">
    <source>
        <dbReference type="ARBA" id="ARBA00004651"/>
    </source>
</evidence>
<evidence type="ECO:0000256" key="3">
    <source>
        <dbReference type="ARBA" id="ARBA00022448"/>
    </source>
</evidence>
<evidence type="ECO:0000256" key="5">
    <source>
        <dbReference type="ARBA" id="ARBA00022692"/>
    </source>
</evidence>
<accession>A0ABV7GQ96</accession>
<evidence type="ECO:0000256" key="2">
    <source>
        <dbReference type="ARBA" id="ARBA00009142"/>
    </source>
</evidence>
<dbReference type="Proteomes" id="UP001595632">
    <property type="component" value="Unassembled WGS sequence"/>
</dbReference>
<feature type="transmembrane region" description="Helical" evidence="8">
    <location>
        <begin position="193"/>
        <end position="214"/>
    </location>
</feature>
<evidence type="ECO:0000313" key="10">
    <source>
        <dbReference type="Proteomes" id="UP001595632"/>
    </source>
</evidence>
<dbReference type="EMBL" id="JBHRTB010000010">
    <property type="protein sequence ID" value="MFC3142145.1"/>
    <property type="molecule type" value="Genomic_DNA"/>
</dbReference>
<organism evidence="9 10">
    <name type="scientific">Psychromarinibacter halotolerans</name>
    <dbReference type="NCBI Taxonomy" id="1775175"/>
    <lineage>
        <taxon>Bacteria</taxon>
        <taxon>Pseudomonadati</taxon>
        <taxon>Pseudomonadota</taxon>
        <taxon>Alphaproteobacteria</taxon>
        <taxon>Rhodobacterales</taxon>
        <taxon>Paracoccaceae</taxon>
        <taxon>Psychromarinibacter</taxon>
    </lineage>
</organism>
<name>A0ABV7GQ96_9RHOB</name>
<evidence type="ECO:0000256" key="6">
    <source>
        <dbReference type="ARBA" id="ARBA00022989"/>
    </source>
</evidence>
<evidence type="ECO:0000313" key="9">
    <source>
        <dbReference type="EMBL" id="MFC3142145.1"/>
    </source>
</evidence>
<evidence type="ECO:0000256" key="4">
    <source>
        <dbReference type="ARBA" id="ARBA00022475"/>
    </source>
</evidence>
<keyword evidence="6 8" id="KW-1133">Transmembrane helix</keyword>
<evidence type="ECO:0000256" key="7">
    <source>
        <dbReference type="ARBA" id="ARBA00023136"/>
    </source>
</evidence>
<keyword evidence="4 8" id="KW-1003">Cell membrane</keyword>
<protein>
    <recommendedName>
        <fullName evidence="8">Probable membrane transporter protein</fullName>
    </recommendedName>
</protein>
<dbReference type="PANTHER" id="PTHR30269">
    <property type="entry name" value="TRANSMEMBRANE PROTEIN YFCA"/>
    <property type="match status" value="1"/>
</dbReference>
<keyword evidence="10" id="KW-1185">Reference proteome</keyword>
<evidence type="ECO:0000256" key="8">
    <source>
        <dbReference type="RuleBase" id="RU363041"/>
    </source>
</evidence>
<feature type="transmembrane region" description="Helical" evidence="8">
    <location>
        <begin position="75"/>
        <end position="92"/>
    </location>
</feature>
<comment type="similarity">
    <text evidence="2 8">Belongs to the 4-toluene sulfonate uptake permease (TSUP) (TC 2.A.102) family.</text>
</comment>
<comment type="caution">
    <text evidence="9">The sequence shown here is derived from an EMBL/GenBank/DDBJ whole genome shotgun (WGS) entry which is preliminary data.</text>
</comment>
<dbReference type="PANTHER" id="PTHR30269:SF37">
    <property type="entry name" value="MEMBRANE TRANSPORTER PROTEIN"/>
    <property type="match status" value="1"/>
</dbReference>
<feature type="transmembrane region" description="Helical" evidence="8">
    <location>
        <begin position="134"/>
        <end position="151"/>
    </location>
</feature>
<proteinExistence type="inferred from homology"/>
<feature type="transmembrane region" description="Helical" evidence="8">
    <location>
        <begin position="226"/>
        <end position="244"/>
    </location>
</feature>
<dbReference type="InterPro" id="IPR052017">
    <property type="entry name" value="TSUP"/>
</dbReference>
<comment type="subcellular location">
    <subcellularLocation>
        <location evidence="1 8">Cell membrane</location>
        <topology evidence="1 8">Multi-pass membrane protein</topology>
    </subcellularLocation>
</comment>
<dbReference type="Pfam" id="PF01925">
    <property type="entry name" value="TauE"/>
    <property type="match status" value="1"/>
</dbReference>
<gene>
    <name evidence="9" type="ORF">ACFOGP_05460</name>
</gene>
<sequence length="248" mass="26879">MEFTATFWTLAAIASLFVGMSKGGLPIIALLSVPILSFEMPAAAAAGLLLPVYIISDIYGVWLYRREYSARNLKILIPAAGIGIALGFITVAWVPGDAVKLAVALTGLYYLADKMRRRLNPSMPPRPADVPRGLFWGALAGFTSYISHAGGPPFQAYTLPQKLPKMVFAGTATILFACVNLMKVPPYVMAGQITLHSLSAILWLTPVALFGAWSGYRLTRVLPEKLFFAFVETALLLLSLKLIADVIF</sequence>
<dbReference type="RefSeq" id="WP_275631619.1">
    <property type="nucleotide sequence ID" value="NZ_JARGYD010000002.1"/>
</dbReference>
<feature type="transmembrane region" description="Helical" evidence="8">
    <location>
        <begin position="98"/>
        <end position="113"/>
    </location>
</feature>